<dbReference type="VEuPathDB" id="FungiDB:H310_06078"/>
<proteinExistence type="predicted"/>
<dbReference type="RefSeq" id="XP_008869214.1">
    <property type="nucleotide sequence ID" value="XM_008870992.1"/>
</dbReference>
<organism evidence="1">
    <name type="scientific">Aphanomyces invadans</name>
    <dbReference type="NCBI Taxonomy" id="157072"/>
    <lineage>
        <taxon>Eukaryota</taxon>
        <taxon>Sar</taxon>
        <taxon>Stramenopiles</taxon>
        <taxon>Oomycota</taxon>
        <taxon>Saprolegniomycetes</taxon>
        <taxon>Saprolegniales</taxon>
        <taxon>Verrucalvaceae</taxon>
        <taxon>Aphanomyces</taxon>
    </lineage>
</organism>
<dbReference type="GeneID" id="20083128"/>
<gene>
    <name evidence="1" type="ORF">H310_06078</name>
</gene>
<evidence type="ECO:0000313" key="1">
    <source>
        <dbReference type="EMBL" id="ETW02609.1"/>
    </source>
</evidence>
<reference evidence="1" key="1">
    <citation type="submission" date="2013-12" db="EMBL/GenBank/DDBJ databases">
        <title>The Genome Sequence of Aphanomyces invadans NJM9701.</title>
        <authorList>
            <consortium name="The Broad Institute Genomics Platform"/>
            <person name="Russ C."/>
            <person name="Tyler B."/>
            <person name="van West P."/>
            <person name="Dieguez-Uribeondo J."/>
            <person name="Young S.K."/>
            <person name="Zeng Q."/>
            <person name="Gargeya S."/>
            <person name="Fitzgerald M."/>
            <person name="Abouelleil A."/>
            <person name="Alvarado L."/>
            <person name="Chapman S.B."/>
            <person name="Gainer-Dewar J."/>
            <person name="Goldberg J."/>
            <person name="Griggs A."/>
            <person name="Gujja S."/>
            <person name="Hansen M."/>
            <person name="Howarth C."/>
            <person name="Imamovic A."/>
            <person name="Ireland A."/>
            <person name="Larimer J."/>
            <person name="McCowan C."/>
            <person name="Murphy C."/>
            <person name="Pearson M."/>
            <person name="Poon T.W."/>
            <person name="Priest M."/>
            <person name="Roberts A."/>
            <person name="Saif S."/>
            <person name="Shea T."/>
            <person name="Sykes S."/>
            <person name="Wortman J."/>
            <person name="Nusbaum C."/>
            <person name="Birren B."/>
        </authorList>
    </citation>
    <scope>NUCLEOTIDE SEQUENCE [LARGE SCALE GENOMIC DNA]</scope>
    <source>
        <strain evidence="1">NJM9701</strain>
    </source>
</reference>
<protein>
    <recommendedName>
        <fullName evidence="2">Pentacotripeptide-repeat region of PRORP domain-containing protein</fullName>
    </recommendedName>
</protein>
<name>A0A024U8K5_9STRA</name>
<accession>A0A024U8K5</accession>
<dbReference type="AlphaFoldDB" id="A0A024U8K5"/>
<evidence type="ECO:0008006" key="2">
    <source>
        <dbReference type="Google" id="ProtNLM"/>
    </source>
</evidence>
<sequence length="571" mass="64306">MMPRQLLRRANRLATQPTWSRSAQPSVCIAHYSELVFNPVSLQRHAPKETTLSPQATPKPPAKFESDRVLVNEETPSIMEHFRKKEYEQVVKAVGDLIVKNDPINDITWGKYLQAMNHLCQFEDVLTRFKVLLAEYGASMWRYDRMDLVHSAIFAAKALRRGDLALMIVQESRRHGAMYLQCRHYFDAMWANSIVLIPGKGYSDLPRYKPAPLQNALAIARLAAEDGYIMPPHAWFELTKASIHYNHPSEDILALTAMLAKHTPTMLPNAKTLFRALSAPMHARRHELSVQMFRLWVPHLPRYSAEDASRLCEVVLKPLCRLGMAPKALLRSHAQGTTSDPVLSQAACLAMVSEIVDTMVRNKIRMRSHVLREFYLPLVVPSLSAPLFLAHVKSSSPYTLELNAYVLHVALREYVVRGQVDSVNVLLQTALTHDIEVTWSTIDLILAMFTRVGAYYDTTALVETILGDDDDIADDVGSSNTGDTAVKDTLTEDAVPDFVYRQAMHAYMESYRYEAADAFYKRHLGKRHDEFAKSMALVAAAARRLQERVVDASAIPVAPPTNLFTSKPAQA</sequence>
<dbReference type="OrthoDB" id="69153at2759"/>
<dbReference type="EMBL" id="KI913961">
    <property type="protein sequence ID" value="ETW02609.1"/>
    <property type="molecule type" value="Genomic_DNA"/>
</dbReference>